<dbReference type="EMBL" id="KB446537">
    <property type="protein sequence ID" value="EME46049.1"/>
    <property type="molecule type" value="Genomic_DNA"/>
</dbReference>
<keyword evidence="3" id="KW-1185">Reference proteome</keyword>
<feature type="region of interest" description="Disordered" evidence="1">
    <location>
        <begin position="54"/>
        <end position="73"/>
    </location>
</feature>
<gene>
    <name evidence="2" type="ORF">DOTSEDRAFT_70142</name>
</gene>
<organism evidence="2 3">
    <name type="scientific">Dothistroma septosporum (strain NZE10 / CBS 128990)</name>
    <name type="common">Red band needle blight fungus</name>
    <name type="synonym">Mycosphaerella pini</name>
    <dbReference type="NCBI Taxonomy" id="675120"/>
    <lineage>
        <taxon>Eukaryota</taxon>
        <taxon>Fungi</taxon>
        <taxon>Dikarya</taxon>
        <taxon>Ascomycota</taxon>
        <taxon>Pezizomycotina</taxon>
        <taxon>Dothideomycetes</taxon>
        <taxon>Dothideomycetidae</taxon>
        <taxon>Mycosphaerellales</taxon>
        <taxon>Mycosphaerellaceae</taxon>
        <taxon>Dothistroma</taxon>
    </lineage>
</organism>
<evidence type="ECO:0000256" key="1">
    <source>
        <dbReference type="SAM" id="MobiDB-lite"/>
    </source>
</evidence>
<evidence type="ECO:0000313" key="3">
    <source>
        <dbReference type="Proteomes" id="UP000016933"/>
    </source>
</evidence>
<dbReference type="AlphaFoldDB" id="N1PUG7"/>
<protein>
    <submittedName>
        <fullName evidence="2">Uncharacterized protein</fullName>
    </submittedName>
</protein>
<proteinExistence type="predicted"/>
<dbReference type="Proteomes" id="UP000016933">
    <property type="component" value="Unassembled WGS sequence"/>
</dbReference>
<sequence length="87" mass="9838">MSSCWKDTTSALEPYRSEIWSAIECNLMSSGIARARPSIHDLYRMVGSHDIESISSRSVPKNAPRCDGSPRDARPIIHCPRRHVQCR</sequence>
<name>N1PUG7_DOTSN</name>
<evidence type="ECO:0000313" key="2">
    <source>
        <dbReference type="EMBL" id="EME46049.1"/>
    </source>
</evidence>
<reference evidence="2 3" key="2">
    <citation type="journal article" date="2012" name="PLoS Pathog.">
        <title>Diverse lifestyles and strategies of plant pathogenesis encoded in the genomes of eighteen Dothideomycetes fungi.</title>
        <authorList>
            <person name="Ohm R.A."/>
            <person name="Feau N."/>
            <person name="Henrissat B."/>
            <person name="Schoch C.L."/>
            <person name="Horwitz B.A."/>
            <person name="Barry K.W."/>
            <person name="Condon B.J."/>
            <person name="Copeland A.C."/>
            <person name="Dhillon B."/>
            <person name="Glaser F."/>
            <person name="Hesse C.N."/>
            <person name="Kosti I."/>
            <person name="LaButti K."/>
            <person name="Lindquist E.A."/>
            <person name="Lucas S."/>
            <person name="Salamov A.A."/>
            <person name="Bradshaw R.E."/>
            <person name="Ciuffetti L."/>
            <person name="Hamelin R.C."/>
            <person name="Kema G.H.J."/>
            <person name="Lawrence C."/>
            <person name="Scott J.A."/>
            <person name="Spatafora J.W."/>
            <person name="Turgeon B.G."/>
            <person name="de Wit P.J.G.M."/>
            <person name="Zhong S."/>
            <person name="Goodwin S.B."/>
            <person name="Grigoriev I.V."/>
        </authorList>
    </citation>
    <scope>NUCLEOTIDE SEQUENCE [LARGE SCALE GENOMIC DNA]</scope>
    <source>
        <strain evidence="3">NZE10 / CBS 128990</strain>
    </source>
</reference>
<accession>N1PUG7</accession>
<dbReference type="HOGENOM" id="CLU_2483329_0_0_1"/>
<reference evidence="3" key="1">
    <citation type="journal article" date="2012" name="PLoS Genet.">
        <title>The genomes of the fungal plant pathogens Cladosporium fulvum and Dothistroma septosporum reveal adaptation to different hosts and lifestyles but also signatures of common ancestry.</title>
        <authorList>
            <person name="de Wit P.J.G.M."/>
            <person name="van der Burgt A."/>
            <person name="Oekmen B."/>
            <person name="Stergiopoulos I."/>
            <person name="Abd-Elsalam K.A."/>
            <person name="Aerts A.L."/>
            <person name="Bahkali A.H."/>
            <person name="Beenen H.G."/>
            <person name="Chettri P."/>
            <person name="Cox M.P."/>
            <person name="Datema E."/>
            <person name="de Vries R.P."/>
            <person name="Dhillon B."/>
            <person name="Ganley A.R."/>
            <person name="Griffiths S.A."/>
            <person name="Guo Y."/>
            <person name="Hamelin R.C."/>
            <person name="Henrissat B."/>
            <person name="Kabir M.S."/>
            <person name="Jashni M.K."/>
            <person name="Kema G."/>
            <person name="Klaubauf S."/>
            <person name="Lapidus A."/>
            <person name="Levasseur A."/>
            <person name="Lindquist E."/>
            <person name="Mehrabi R."/>
            <person name="Ohm R.A."/>
            <person name="Owen T.J."/>
            <person name="Salamov A."/>
            <person name="Schwelm A."/>
            <person name="Schijlen E."/>
            <person name="Sun H."/>
            <person name="van den Burg H.A."/>
            <person name="van Ham R.C.H.J."/>
            <person name="Zhang S."/>
            <person name="Goodwin S.B."/>
            <person name="Grigoriev I.V."/>
            <person name="Collemare J."/>
            <person name="Bradshaw R.E."/>
        </authorList>
    </citation>
    <scope>NUCLEOTIDE SEQUENCE [LARGE SCALE GENOMIC DNA]</scope>
    <source>
        <strain evidence="3">NZE10 / CBS 128990</strain>
    </source>
</reference>